<keyword evidence="2" id="KW-0489">Methyltransferase</keyword>
<keyword evidence="2" id="KW-0808">Transferase</keyword>
<dbReference type="EMBL" id="UOGL01000168">
    <property type="protein sequence ID" value="VAX38196.1"/>
    <property type="molecule type" value="Genomic_DNA"/>
</dbReference>
<proteinExistence type="predicted"/>
<dbReference type="GO" id="GO:0008168">
    <property type="term" value="F:methyltransferase activity"/>
    <property type="evidence" value="ECO:0007669"/>
    <property type="project" value="UniProtKB-KW"/>
</dbReference>
<dbReference type="CDD" id="cd02440">
    <property type="entry name" value="AdoMet_MTases"/>
    <property type="match status" value="1"/>
</dbReference>
<dbReference type="SUPFAM" id="SSF53335">
    <property type="entry name" value="S-adenosyl-L-methionine-dependent methyltransferases"/>
    <property type="match status" value="1"/>
</dbReference>
<dbReference type="AlphaFoldDB" id="A0A3B1D5L8"/>
<dbReference type="InterPro" id="IPR025714">
    <property type="entry name" value="Methyltranfer_dom"/>
</dbReference>
<evidence type="ECO:0000259" key="1">
    <source>
        <dbReference type="Pfam" id="PF13847"/>
    </source>
</evidence>
<protein>
    <submittedName>
        <fullName evidence="2">Uncharacterized methyltransferase Npun_F6389</fullName>
    </submittedName>
</protein>
<dbReference type="Gene3D" id="3.40.50.150">
    <property type="entry name" value="Vaccinia Virus protein VP39"/>
    <property type="match status" value="1"/>
</dbReference>
<name>A0A3B1D5L8_9ZZZZ</name>
<dbReference type="InterPro" id="IPR029063">
    <property type="entry name" value="SAM-dependent_MTases_sf"/>
</dbReference>
<gene>
    <name evidence="2" type="ORF">MNBD_PLANCTO02-259</name>
</gene>
<accession>A0A3B1D5L8</accession>
<feature type="domain" description="Methyltransferase" evidence="1">
    <location>
        <begin position="100"/>
        <end position="227"/>
    </location>
</feature>
<dbReference type="PANTHER" id="PTHR43861">
    <property type="entry name" value="TRANS-ACONITATE 2-METHYLTRANSFERASE-RELATED"/>
    <property type="match status" value="1"/>
</dbReference>
<reference evidence="2" key="1">
    <citation type="submission" date="2018-06" db="EMBL/GenBank/DDBJ databases">
        <authorList>
            <person name="Zhirakovskaya E."/>
        </authorList>
    </citation>
    <scope>NUCLEOTIDE SEQUENCE</scope>
</reference>
<organism evidence="2">
    <name type="scientific">hydrothermal vent metagenome</name>
    <dbReference type="NCBI Taxonomy" id="652676"/>
    <lineage>
        <taxon>unclassified sequences</taxon>
        <taxon>metagenomes</taxon>
        <taxon>ecological metagenomes</taxon>
    </lineage>
</organism>
<evidence type="ECO:0000313" key="2">
    <source>
        <dbReference type="EMBL" id="VAX38196.1"/>
    </source>
</evidence>
<sequence length="264" mass="30059">MLIQRGIQITLCFLFLSVSLFAQNVTKTEKTETNSSASHTKRYTYRKKHNPNGIGKFYMGREIAHVMGFGYRAGGAKWLERETREKEEKISLLAKSLKIQKNDVIADIGAGSGVISMLLAAQLGQQGKVIAVDVQQKMLDRLKKNLKAKNITNVKPHLGKSKSPQLAKNSVDLIVMVDVYHEFEYPYEMMLHLCQALKKGGRIAFVEYRMEDPKVPIKIIHKMSEAQVKKEALQEAFQLKFVETITVLPRQHVVVFQKKDDKKK</sequence>
<dbReference type="GO" id="GO:0032259">
    <property type="term" value="P:methylation"/>
    <property type="evidence" value="ECO:0007669"/>
    <property type="project" value="UniProtKB-KW"/>
</dbReference>
<dbReference type="Pfam" id="PF13847">
    <property type="entry name" value="Methyltransf_31"/>
    <property type="match status" value="1"/>
</dbReference>